<keyword evidence="5" id="KW-1185">Reference proteome</keyword>
<accession>A0A2M9ZQH5</accession>
<dbReference type="Proteomes" id="UP000231990">
    <property type="component" value="Unassembled WGS sequence"/>
</dbReference>
<dbReference type="Gene3D" id="3.40.30.10">
    <property type="entry name" value="Glutaredoxin"/>
    <property type="match status" value="1"/>
</dbReference>
<evidence type="ECO:0000313" key="3">
    <source>
        <dbReference type="EMBL" id="PJZ70502.1"/>
    </source>
</evidence>
<evidence type="ECO:0000256" key="1">
    <source>
        <dbReference type="ARBA" id="ARBA00007198"/>
    </source>
</evidence>
<proteinExistence type="inferred from homology"/>
<dbReference type="InterPro" id="IPR036249">
    <property type="entry name" value="Thioredoxin-like_sf"/>
</dbReference>
<comment type="caution">
    <text evidence="4">The sequence shown here is derived from an EMBL/GenBank/DDBJ whole genome shotgun (WGS) entry which is preliminary data.</text>
</comment>
<organism evidence="4 6">
    <name type="scientific">Leptospira perolatii</name>
    <dbReference type="NCBI Taxonomy" id="2023191"/>
    <lineage>
        <taxon>Bacteria</taxon>
        <taxon>Pseudomonadati</taxon>
        <taxon>Spirochaetota</taxon>
        <taxon>Spirochaetia</taxon>
        <taxon>Leptospirales</taxon>
        <taxon>Leptospiraceae</taxon>
        <taxon>Leptospira</taxon>
    </lineage>
</organism>
<dbReference type="Proteomes" id="UP000231962">
    <property type="component" value="Unassembled WGS sequence"/>
</dbReference>
<dbReference type="EMBL" id="NPDZ01000002">
    <property type="protein sequence ID" value="PJZ74338.1"/>
    <property type="molecule type" value="Genomic_DNA"/>
</dbReference>
<evidence type="ECO:0000313" key="6">
    <source>
        <dbReference type="Proteomes" id="UP000231990"/>
    </source>
</evidence>
<dbReference type="AlphaFoldDB" id="A0A2M9ZQH5"/>
<evidence type="ECO:0000256" key="2">
    <source>
        <dbReference type="PROSITE-ProRule" id="PRU01282"/>
    </source>
</evidence>
<comment type="similarity">
    <text evidence="1 2">Belongs to the ArsC family.</text>
</comment>
<evidence type="ECO:0000313" key="5">
    <source>
        <dbReference type="Proteomes" id="UP000231962"/>
    </source>
</evidence>
<dbReference type="EMBL" id="NPDY01000003">
    <property type="protein sequence ID" value="PJZ70502.1"/>
    <property type="molecule type" value="Genomic_DNA"/>
</dbReference>
<name>A0A2M9ZQH5_9LEPT</name>
<dbReference type="PANTHER" id="PTHR30041:SF8">
    <property type="entry name" value="PROTEIN YFFB"/>
    <property type="match status" value="1"/>
</dbReference>
<dbReference type="PANTHER" id="PTHR30041">
    <property type="entry name" value="ARSENATE REDUCTASE"/>
    <property type="match status" value="1"/>
</dbReference>
<gene>
    <name evidence="3" type="ORF">CH360_05795</name>
    <name evidence="4" type="ORF">CH373_05375</name>
</gene>
<protein>
    <submittedName>
        <fullName evidence="4">ArsC family transcriptional regulator</fullName>
    </submittedName>
</protein>
<dbReference type="Pfam" id="PF03960">
    <property type="entry name" value="ArsC"/>
    <property type="match status" value="1"/>
</dbReference>
<dbReference type="PROSITE" id="PS51353">
    <property type="entry name" value="ARSC"/>
    <property type="match status" value="1"/>
</dbReference>
<sequence length="115" mass="13608">MNLQIFGRKNCSDSKKAEMFFKERRIPFQLINLAEKPMSKGELQSVLRTVTADELVDTESKVYKEKQLAYLQFDKIDYLIQYPGLMKSPVVRDRNRSTVGYKPEVWKQWIAEEKK</sequence>
<evidence type="ECO:0000313" key="4">
    <source>
        <dbReference type="EMBL" id="PJZ74338.1"/>
    </source>
</evidence>
<dbReference type="InterPro" id="IPR006660">
    <property type="entry name" value="Arsenate_reductase-like"/>
</dbReference>
<dbReference type="SUPFAM" id="SSF52833">
    <property type="entry name" value="Thioredoxin-like"/>
    <property type="match status" value="1"/>
</dbReference>
<dbReference type="OrthoDB" id="9803749at2"/>
<reference evidence="5 6" key="1">
    <citation type="submission" date="2017-07" db="EMBL/GenBank/DDBJ databases">
        <title>Leptospira spp. isolated from tropical soils.</title>
        <authorList>
            <person name="Thibeaux R."/>
            <person name="Iraola G."/>
            <person name="Ferres I."/>
            <person name="Bierque E."/>
            <person name="Girault D."/>
            <person name="Soupe-Gilbert M.-E."/>
            <person name="Picardeau M."/>
            <person name="Goarant C."/>
        </authorList>
    </citation>
    <scope>NUCLEOTIDE SEQUENCE [LARGE SCALE GENOMIC DNA]</scope>
    <source>
        <strain evidence="4 6">FH1-B-B1</strain>
        <strain evidence="3 5">FH1-B-C1</strain>
    </source>
</reference>